<dbReference type="EMBL" id="CP073587">
    <property type="protein sequence ID" value="QUN04500.1"/>
    <property type="molecule type" value="Genomic_DNA"/>
</dbReference>
<dbReference type="Proteomes" id="UP000679575">
    <property type="component" value="Chromosome"/>
</dbReference>
<name>A0ABX7YP21_9GAMM</name>
<keyword evidence="2" id="KW-1185">Reference proteome</keyword>
<evidence type="ECO:0000313" key="2">
    <source>
        <dbReference type="Proteomes" id="UP000679575"/>
    </source>
</evidence>
<gene>
    <name evidence="1" type="ORF">KDN34_09400</name>
</gene>
<reference evidence="1 2" key="1">
    <citation type="submission" date="2021-04" db="EMBL/GenBank/DDBJ databases">
        <title>Novel species identification of genus Shewanella.</title>
        <authorList>
            <person name="Liu G."/>
        </authorList>
    </citation>
    <scope>NUCLEOTIDE SEQUENCE [LARGE SCALE GENOMIC DNA]</scope>
    <source>
        <strain evidence="1 2">FJAT-54481</strain>
    </source>
</reference>
<accession>A0ABX7YP21</accession>
<protein>
    <submittedName>
        <fullName evidence="1">QueD-like protein</fullName>
    </submittedName>
</protein>
<dbReference type="RefSeq" id="WP_212593557.1">
    <property type="nucleotide sequence ID" value="NZ_CP073587.1"/>
</dbReference>
<evidence type="ECO:0000313" key="1">
    <source>
        <dbReference type="EMBL" id="QUN04500.1"/>
    </source>
</evidence>
<organism evidence="1 2">
    <name type="scientific">Shewanella yunxiaonensis</name>
    <dbReference type="NCBI Taxonomy" id="2829809"/>
    <lineage>
        <taxon>Bacteria</taxon>
        <taxon>Pseudomonadati</taxon>
        <taxon>Pseudomonadota</taxon>
        <taxon>Gammaproteobacteria</taxon>
        <taxon>Alteromonadales</taxon>
        <taxon>Shewanellaceae</taxon>
        <taxon>Shewanella</taxon>
    </lineage>
</organism>
<proteinExistence type="predicted"/>
<dbReference type="InterPro" id="IPR021879">
    <property type="entry name" value="VC2046_fam"/>
</dbReference>
<sequence>MQSKPILHNELQLGSRLNRAIETNSRSDFGLLLSLLSQDVRDCPQFHLQDELDNDTRLRQQFELPPAPTLLGDLSQQLVTDNSAQFLSEGPTAFRLAEAINAEPIVIRGHWASGTGEVLENCSLLARNRFNGEHFPLLPETPQLSELVLQQCLAAHRLQAA</sequence>
<dbReference type="Pfam" id="PF11993">
    <property type="entry name" value="VC2046"/>
    <property type="match status" value="1"/>
</dbReference>